<dbReference type="InterPro" id="IPR015946">
    <property type="entry name" value="KH_dom-like_a/b"/>
</dbReference>
<gene>
    <name evidence="2" type="primary">rbfA</name>
    <name evidence="4" type="ORF">HD592_000966</name>
</gene>
<keyword evidence="2" id="KW-0963">Cytoplasm</keyword>
<dbReference type="GO" id="GO:0030490">
    <property type="term" value="P:maturation of SSU-rRNA"/>
    <property type="evidence" value="ECO:0007669"/>
    <property type="project" value="UniProtKB-UniRule"/>
</dbReference>
<protein>
    <recommendedName>
        <fullName evidence="2">Ribosome-binding factor A</fullName>
    </recommendedName>
</protein>
<organism evidence="4 5">
    <name type="scientific">Schaalia hyovaginalis</name>
    <dbReference type="NCBI Taxonomy" id="29316"/>
    <lineage>
        <taxon>Bacteria</taxon>
        <taxon>Bacillati</taxon>
        <taxon>Actinomycetota</taxon>
        <taxon>Actinomycetes</taxon>
        <taxon>Actinomycetales</taxon>
        <taxon>Actinomycetaceae</taxon>
        <taxon>Schaalia</taxon>
    </lineage>
</organism>
<dbReference type="PROSITE" id="PS01319">
    <property type="entry name" value="RBFA"/>
    <property type="match status" value="1"/>
</dbReference>
<evidence type="ECO:0000256" key="1">
    <source>
        <dbReference type="ARBA" id="ARBA00022517"/>
    </source>
</evidence>
<comment type="similarity">
    <text evidence="2">Belongs to the RbfA family.</text>
</comment>
<dbReference type="EMBL" id="JACHMK010000001">
    <property type="protein sequence ID" value="MBB6334401.1"/>
    <property type="molecule type" value="Genomic_DNA"/>
</dbReference>
<reference evidence="4" key="1">
    <citation type="submission" date="2020-08" db="EMBL/GenBank/DDBJ databases">
        <title>Sequencing the genomes of 1000 actinobacteria strains.</title>
        <authorList>
            <person name="Klenk H.-P."/>
        </authorList>
    </citation>
    <scope>NUCLEOTIDE SEQUENCE</scope>
    <source>
        <strain evidence="4">DSM 10695</strain>
    </source>
</reference>
<evidence type="ECO:0000256" key="3">
    <source>
        <dbReference type="SAM" id="MobiDB-lite"/>
    </source>
</evidence>
<keyword evidence="5" id="KW-1185">Reference proteome</keyword>
<feature type="compositionally biased region" description="Basic and acidic residues" evidence="3">
    <location>
        <begin position="129"/>
        <end position="139"/>
    </location>
</feature>
<accession>A0A923IYJ5</accession>
<sequence length="176" mass="19482">MADESRRRKVQDRIQQTVASMLGRRIKDPRLGFVTITDVRVTGDLQHASIFYTVLGDEEDRKATARAFESAKGIIRSEIGKALGIRLTPSIEFLLDALPESAAAIEGALAVAKARDEEIAKLAEGARYAGDEDPYRHEDDDAEDAAEDEDEDEDEDEADTADEDDEETDAHEDSDR</sequence>
<dbReference type="InterPro" id="IPR023799">
    <property type="entry name" value="RbfA_dom_sf"/>
</dbReference>
<evidence type="ECO:0000313" key="5">
    <source>
        <dbReference type="Proteomes" id="UP000617426"/>
    </source>
</evidence>
<dbReference type="Proteomes" id="UP000617426">
    <property type="component" value="Unassembled WGS sequence"/>
</dbReference>
<dbReference type="AlphaFoldDB" id="A0A923IYJ5"/>
<keyword evidence="1 2" id="KW-0690">Ribosome biogenesis</keyword>
<evidence type="ECO:0000256" key="2">
    <source>
        <dbReference type="HAMAP-Rule" id="MF_00003"/>
    </source>
</evidence>
<dbReference type="GO" id="GO:0043024">
    <property type="term" value="F:ribosomal small subunit binding"/>
    <property type="evidence" value="ECO:0007669"/>
    <property type="project" value="TreeGrafter"/>
</dbReference>
<dbReference type="Pfam" id="PF02033">
    <property type="entry name" value="RBFA"/>
    <property type="match status" value="1"/>
</dbReference>
<evidence type="ECO:0000313" key="4">
    <source>
        <dbReference type="EMBL" id="MBB6334401.1"/>
    </source>
</evidence>
<dbReference type="RefSeq" id="WP_184452323.1">
    <property type="nucleotide sequence ID" value="NZ_JACHMK010000001.1"/>
</dbReference>
<feature type="region of interest" description="Disordered" evidence="3">
    <location>
        <begin position="124"/>
        <end position="176"/>
    </location>
</feature>
<name>A0A923IYJ5_9ACTO</name>
<comment type="caution">
    <text evidence="4">The sequence shown here is derived from an EMBL/GenBank/DDBJ whole genome shotgun (WGS) entry which is preliminary data.</text>
</comment>
<comment type="subunit">
    <text evidence="2">Monomer. Binds 30S ribosomal subunits, but not 50S ribosomal subunits or 70S ribosomes.</text>
</comment>
<dbReference type="SUPFAM" id="SSF89919">
    <property type="entry name" value="Ribosome-binding factor A, RbfA"/>
    <property type="match status" value="1"/>
</dbReference>
<dbReference type="InterPro" id="IPR000238">
    <property type="entry name" value="RbfA"/>
</dbReference>
<dbReference type="InterPro" id="IPR020053">
    <property type="entry name" value="Ribosome-bd_factorA_CS"/>
</dbReference>
<dbReference type="Gene3D" id="3.30.300.20">
    <property type="match status" value="1"/>
</dbReference>
<comment type="function">
    <text evidence="2">One of several proteins that assist in the late maturation steps of the functional core of the 30S ribosomal subunit. Associates with free 30S ribosomal subunits (but not with 30S subunits that are part of 70S ribosomes or polysomes). Required for efficient processing of 16S rRNA. May interact with the 5'-terminal helix region of 16S rRNA.</text>
</comment>
<dbReference type="HAMAP" id="MF_00003">
    <property type="entry name" value="RbfA"/>
    <property type="match status" value="1"/>
</dbReference>
<proteinExistence type="inferred from homology"/>
<dbReference type="PANTHER" id="PTHR33515:SF1">
    <property type="entry name" value="RIBOSOME-BINDING FACTOR A, CHLOROPLASTIC-RELATED"/>
    <property type="match status" value="1"/>
</dbReference>
<feature type="compositionally biased region" description="Acidic residues" evidence="3">
    <location>
        <begin position="140"/>
        <end position="170"/>
    </location>
</feature>
<dbReference type="PANTHER" id="PTHR33515">
    <property type="entry name" value="RIBOSOME-BINDING FACTOR A, CHLOROPLASTIC-RELATED"/>
    <property type="match status" value="1"/>
</dbReference>
<dbReference type="GO" id="GO:0005829">
    <property type="term" value="C:cytosol"/>
    <property type="evidence" value="ECO:0007669"/>
    <property type="project" value="TreeGrafter"/>
</dbReference>
<dbReference type="NCBIfam" id="TIGR00082">
    <property type="entry name" value="rbfA"/>
    <property type="match status" value="1"/>
</dbReference>
<comment type="subcellular location">
    <subcellularLocation>
        <location evidence="2">Cytoplasm</location>
    </subcellularLocation>
</comment>